<evidence type="ECO:0000313" key="2">
    <source>
        <dbReference type="EMBL" id="SVA94104.1"/>
    </source>
</evidence>
<dbReference type="Gene3D" id="2.40.50.100">
    <property type="match status" value="1"/>
</dbReference>
<dbReference type="GO" id="GO:0015562">
    <property type="term" value="F:efflux transmembrane transporter activity"/>
    <property type="evidence" value="ECO:0007669"/>
    <property type="project" value="TreeGrafter"/>
</dbReference>
<evidence type="ECO:0008006" key="3">
    <source>
        <dbReference type="Google" id="ProtNLM"/>
    </source>
</evidence>
<dbReference type="GO" id="GO:1990281">
    <property type="term" value="C:efflux pump complex"/>
    <property type="evidence" value="ECO:0007669"/>
    <property type="project" value="TreeGrafter"/>
</dbReference>
<reference evidence="2" key="1">
    <citation type="submission" date="2018-05" db="EMBL/GenBank/DDBJ databases">
        <authorList>
            <person name="Lanie J.A."/>
            <person name="Ng W.-L."/>
            <person name="Kazmierczak K.M."/>
            <person name="Andrzejewski T.M."/>
            <person name="Davidsen T.M."/>
            <person name="Wayne K.J."/>
            <person name="Tettelin H."/>
            <person name="Glass J.I."/>
            <person name="Rusch D."/>
            <person name="Podicherti R."/>
            <person name="Tsui H.-C.T."/>
            <person name="Winkler M.E."/>
        </authorList>
    </citation>
    <scope>NUCLEOTIDE SEQUENCE</scope>
</reference>
<accession>A0A381ZYC8</accession>
<keyword evidence="1" id="KW-0472">Membrane</keyword>
<dbReference type="PANTHER" id="PTHR30469">
    <property type="entry name" value="MULTIDRUG RESISTANCE PROTEIN MDTA"/>
    <property type="match status" value="1"/>
</dbReference>
<dbReference type="AlphaFoldDB" id="A0A381ZYC8"/>
<feature type="transmembrane region" description="Helical" evidence="1">
    <location>
        <begin position="15"/>
        <end position="36"/>
    </location>
</feature>
<dbReference type="Gene3D" id="2.40.420.20">
    <property type="match status" value="1"/>
</dbReference>
<dbReference type="Gene3D" id="2.40.30.170">
    <property type="match status" value="1"/>
</dbReference>
<dbReference type="InterPro" id="IPR006143">
    <property type="entry name" value="RND_pump_MFP"/>
</dbReference>
<organism evidence="2">
    <name type="scientific">marine metagenome</name>
    <dbReference type="NCBI Taxonomy" id="408172"/>
    <lineage>
        <taxon>unclassified sequences</taxon>
        <taxon>metagenomes</taxon>
        <taxon>ecological metagenomes</taxon>
    </lineage>
</organism>
<sequence length="412" mass="46812">MKTTQTRPYEWGRTLLVLMTCLGILGTGFIVMRTLADMKTLPTKKNVTEKVIEVEVMEAKQDSVIPFITVLGEVKAIRKVPITAELGGKVVFKHPHLDIGGLVQKGDILVKTDTKEIELTLASDKKRLEIIKKNLELAKRAFVRVEQLYKKGRLVTEEAMKQAEQAYLSLAERVVQVEHSVTTSQLEIEKSVIYAQFTGRVKSVSVEDNQNVPAGQEIMTLVDDSILEIIVSLKGDEAKKILPFEKKSDISYPFWFSKLKKVNVKVYWSQDQDKDKVEEQGFLHRVVAFDDKTRTLKLAVRLEEDRHLKETDFPIVEGMFCDVIIPGKKLNKLIKIPRQAVQYNQTVYLSVGNRLKTVPVNVVWSDDNYAYISNGIEPLSLIILTRLSDPLENTKLNVTEIDSFTQHIAKDK</sequence>
<evidence type="ECO:0000256" key="1">
    <source>
        <dbReference type="SAM" id="Phobius"/>
    </source>
</evidence>
<keyword evidence="1" id="KW-0812">Transmembrane</keyword>
<proteinExistence type="predicted"/>
<gene>
    <name evidence="2" type="ORF">METZ01_LOCUS146958</name>
</gene>
<dbReference type="NCBIfam" id="TIGR01730">
    <property type="entry name" value="RND_mfp"/>
    <property type="match status" value="1"/>
</dbReference>
<dbReference type="PANTHER" id="PTHR30469:SF33">
    <property type="entry name" value="SLR1207 PROTEIN"/>
    <property type="match status" value="1"/>
</dbReference>
<keyword evidence="1" id="KW-1133">Transmembrane helix</keyword>
<dbReference type="SUPFAM" id="SSF111369">
    <property type="entry name" value="HlyD-like secretion proteins"/>
    <property type="match status" value="1"/>
</dbReference>
<dbReference type="Gene3D" id="1.10.287.470">
    <property type="entry name" value="Helix hairpin bin"/>
    <property type="match status" value="1"/>
</dbReference>
<dbReference type="EMBL" id="UINC01023108">
    <property type="protein sequence ID" value="SVA94104.1"/>
    <property type="molecule type" value="Genomic_DNA"/>
</dbReference>
<name>A0A381ZYC8_9ZZZZ</name>
<protein>
    <recommendedName>
        <fullName evidence="3">RND efflux pump membrane fusion protein barrel-sandwich domain-containing protein</fullName>
    </recommendedName>
</protein>